<evidence type="ECO:0000313" key="6">
    <source>
        <dbReference type="EMBL" id="KIK45640.1"/>
    </source>
</evidence>
<evidence type="ECO:0000256" key="1">
    <source>
        <dbReference type="ARBA" id="ARBA00004123"/>
    </source>
</evidence>
<proteinExistence type="predicted"/>
<name>A0A0D0A6A9_9AGAM</name>
<feature type="non-terminal residue" evidence="6">
    <location>
        <position position="1"/>
    </location>
</feature>
<dbReference type="InParanoid" id="A0A0D0A6A9"/>
<evidence type="ECO:0000313" key="7">
    <source>
        <dbReference type="Proteomes" id="UP000054485"/>
    </source>
</evidence>
<feature type="repeat" description="WD" evidence="5">
    <location>
        <begin position="43"/>
        <end position="77"/>
    </location>
</feature>
<dbReference type="GO" id="GO:0005730">
    <property type="term" value="C:nucleolus"/>
    <property type="evidence" value="ECO:0007669"/>
    <property type="project" value="TreeGrafter"/>
</dbReference>
<reference evidence="6 7" key="1">
    <citation type="submission" date="2014-04" db="EMBL/GenBank/DDBJ databases">
        <authorList>
            <consortium name="DOE Joint Genome Institute"/>
            <person name="Kuo A."/>
            <person name="Ruytinx J."/>
            <person name="Rineau F."/>
            <person name="Colpaert J."/>
            <person name="Kohler A."/>
            <person name="Nagy L.G."/>
            <person name="Floudas D."/>
            <person name="Copeland A."/>
            <person name="Barry K.W."/>
            <person name="Cichocki N."/>
            <person name="Veneault-Fourrey C."/>
            <person name="LaButti K."/>
            <person name="Lindquist E.A."/>
            <person name="Lipzen A."/>
            <person name="Lundell T."/>
            <person name="Morin E."/>
            <person name="Murat C."/>
            <person name="Sun H."/>
            <person name="Tunlid A."/>
            <person name="Henrissat B."/>
            <person name="Grigoriev I.V."/>
            <person name="Hibbett D.S."/>
            <person name="Martin F."/>
            <person name="Nordberg H.P."/>
            <person name="Cantor M.N."/>
            <person name="Hua S.X."/>
        </authorList>
    </citation>
    <scope>NUCLEOTIDE SEQUENCE [LARGE SCALE GENOMIC DNA]</scope>
    <source>
        <strain evidence="6 7">UH-Slu-Lm8-n1</strain>
    </source>
</reference>
<organism evidence="6 7">
    <name type="scientific">Suillus luteus UH-Slu-Lm8-n1</name>
    <dbReference type="NCBI Taxonomy" id="930992"/>
    <lineage>
        <taxon>Eukaryota</taxon>
        <taxon>Fungi</taxon>
        <taxon>Dikarya</taxon>
        <taxon>Basidiomycota</taxon>
        <taxon>Agaricomycotina</taxon>
        <taxon>Agaricomycetes</taxon>
        <taxon>Agaricomycetidae</taxon>
        <taxon>Boletales</taxon>
        <taxon>Suillineae</taxon>
        <taxon>Suillaceae</taxon>
        <taxon>Suillus</taxon>
    </lineage>
</organism>
<keyword evidence="3" id="KW-0677">Repeat</keyword>
<feature type="repeat" description="WD" evidence="5">
    <location>
        <begin position="1"/>
        <end position="34"/>
    </location>
</feature>
<evidence type="ECO:0000256" key="3">
    <source>
        <dbReference type="ARBA" id="ARBA00022737"/>
    </source>
</evidence>
<dbReference type="PANTHER" id="PTHR19848">
    <property type="entry name" value="WD40 REPEAT PROTEIN"/>
    <property type="match status" value="1"/>
</dbReference>
<dbReference type="Gene3D" id="2.130.10.10">
    <property type="entry name" value="YVTN repeat-like/Quinoprotein amine dehydrogenase"/>
    <property type="match status" value="1"/>
</dbReference>
<keyword evidence="7" id="KW-1185">Reference proteome</keyword>
<evidence type="ECO:0000256" key="2">
    <source>
        <dbReference type="ARBA" id="ARBA00022574"/>
    </source>
</evidence>
<dbReference type="Proteomes" id="UP000054485">
    <property type="component" value="Unassembled WGS sequence"/>
</dbReference>
<dbReference type="PROSITE" id="PS50082">
    <property type="entry name" value="WD_REPEATS_2"/>
    <property type="match status" value="2"/>
</dbReference>
<dbReference type="SMART" id="SM00320">
    <property type="entry name" value="WD40"/>
    <property type="match status" value="2"/>
</dbReference>
<gene>
    <name evidence="6" type="ORF">CY34DRAFT_66892</name>
</gene>
<dbReference type="PROSITE" id="PS00678">
    <property type="entry name" value="WD_REPEATS_1"/>
    <property type="match status" value="1"/>
</dbReference>
<dbReference type="EMBL" id="KN835169">
    <property type="protein sequence ID" value="KIK45640.1"/>
    <property type="molecule type" value="Genomic_DNA"/>
</dbReference>
<dbReference type="InterPro" id="IPR015943">
    <property type="entry name" value="WD40/YVTN_repeat-like_dom_sf"/>
</dbReference>
<dbReference type="Pfam" id="PF00400">
    <property type="entry name" value="WD40"/>
    <property type="match status" value="2"/>
</dbReference>
<evidence type="ECO:0000256" key="4">
    <source>
        <dbReference type="ARBA" id="ARBA00023242"/>
    </source>
</evidence>
<dbReference type="AlphaFoldDB" id="A0A0D0A6A9"/>
<evidence type="ECO:0008006" key="8">
    <source>
        <dbReference type="Google" id="ProtNLM"/>
    </source>
</evidence>
<protein>
    <recommendedName>
        <fullName evidence="8">WD40 repeat-like protein</fullName>
    </recommendedName>
</protein>
<dbReference type="HOGENOM" id="CLU_000288_57_18_1"/>
<dbReference type="OrthoDB" id="3267146at2759"/>
<feature type="non-terminal residue" evidence="6">
    <location>
        <position position="78"/>
    </location>
</feature>
<dbReference type="GO" id="GO:0000027">
    <property type="term" value="P:ribosomal large subunit assembly"/>
    <property type="evidence" value="ECO:0007669"/>
    <property type="project" value="TreeGrafter"/>
</dbReference>
<dbReference type="SUPFAM" id="SSF50978">
    <property type="entry name" value="WD40 repeat-like"/>
    <property type="match status" value="1"/>
</dbReference>
<comment type="subcellular location">
    <subcellularLocation>
        <location evidence="1">Nucleus</location>
    </subcellularLocation>
</comment>
<evidence type="ECO:0000256" key="5">
    <source>
        <dbReference type="PROSITE-ProRule" id="PRU00221"/>
    </source>
</evidence>
<reference evidence="7" key="2">
    <citation type="submission" date="2015-01" db="EMBL/GenBank/DDBJ databases">
        <title>Evolutionary Origins and Diversification of the Mycorrhizal Mutualists.</title>
        <authorList>
            <consortium name="DOE Joint Genome Institute"/>
            <consortium name="Mycorrhizal Genomics Consortium"/>
            <person name="Kohler A."/>
            <person name="Kuo A."/>
            <person name="Nagy L.G."/>
            <person name="Floudas D."/>
            <person name="Copeland A."/>
            <person name="Barry K.W."/>
            <person name="Cichocki N."/>
            <person name="Veneault-Fourrey C."/>
            <person name="LaButti K."/>
            <person name="Lindquist E.A."/>
            <person name="Lipzen A."/>
            <person name="Lundell T."/>
            <person name="Morin E."/>
            <person name="Murat C."/>
            <person name="Riley R."/>
            <person name="Ohm R."/>
            <person name="Sun H."/>
            <person name="Tunlid A."/>
            <person name="Henrissat B."/>
            <person name="Grigoriev I.V."/>
            <person name="Hibbett D.S."/>
            <person name="Martin F."/>
        </authorList>
    </citation>
    <scope>NUCLEOTIDE SEQUENCE [LARGE SCALE GENOMIC DNA]</scope>
    <source>
        <strain evidence="7">UH-Slu-Lm8-n1</strain>
    </source>
</reference>
<dbReference type="STRING" id="930992.A0A0D0A6A9"/>
<dbReference type="PANTHER" id="PTHR19848:SF0">
    <property type="entry name" value="NOTCHLESS PROTEIN HOMOLOG 1"/>
    <property type="match status" value="1"/>
</dbReference>
<keyword evidence="2 5" id="KW-0853">WD repeat</keyword>
<dbReference type="InterPro" id="IPR001680">
    <property type="entry name" value="WD40_rpt"/>
</dbReference>
<dbReference type="InterPro" id="IPR036322">
    <property type="entry name" value="WD40_repeat_dom_sf"/>
</dbReference>
<keyword evidence="4" id="KW-0539">Nucleus</keyword>
<dbReference type="InterPro" id="IPR019775">
    <property type="entry name" value="WD40_repeat_CS"/>
</dbReference>
<accession>A0A0D0A6A9</accession>
<dbReference type="PROSITE" id="PS50294">
    <property type="entry name" value="WD_REPEATS_REGION"/>
    <property type="match status" value="2"/>
</dbReference>
<sequence length="78" mass="8796">GHTNSIWGAIHLPDGQRIITCSSDGTLQMWNLETNWQDGDSWIWTIALSPDWKKLISGSSDGPVRLWDTDTGKVITKW</sequence>